<evidence type="ECO:0000313" key="3">
    <source>
        <dbReference type="Proteomes" id="UP000058925"/>
    </source>
</evidence>
<reference evidence="3" key="1">
    <citation type="submission" date="2015-10" db="EMBL/GenBank/DDBJ databases">
        <title>Niche specialization of a soil ammonia-oxidizing archaeon, Candidatus Nitrosocosmicus oleophilus.</title>
        <authorList>
            <person name="Jung M.-Y."/>
            <person name="Rhee S.-K."/>
        </authorList>
    </citation>
    <scope>NUCLEOTIDE SEQUENCE [LARGE SCALE GENOMIC DNA]</scope>
    <source>
        <strain evidence="3">MY3</strain>
    </source>
</reference>
<dbReference type="RefSeq" id="WP_196818216.1">
    <property type="nucleotide sequence ID" value="NZ_CP012850.1"/>
</dbReference>
<dbReference type="AlphaFoldDB" id="A0A654LYJ9"/>
<gene>
    <name evidence="2" type="ORF">NMY3_01627</name>
</gene>
<protein>
    <submittedName>
        <fullName evidence="2">Uncharacterized protein</fullName>
    </submittedName>
</protein>
<keyword evidence="1" id="KW-0472">Membrane</keyword>
<organism evidence="2 3">
    <name type="scientific">Candidatus Nitrosocosmicus oleophilus</name>
    <dbReference type="NCBI Taxonomy" id="1353260"/>
    <lineage>
        <taxon>Archaea</taxon>
        <taxon>Nitrososphaerota</taxon>
        <taxon>Nitrososphaeria</taxon>
        <taxon>Nitrososphaerales</taxon>
        <taxon>Nitrososphaeraceae</taxon>
        <taxon>Candidatus Nitrosocosmicus</taxon>
    </lineage>
</organism>
<keyword evidence="1" id="KW-0812">Transmembrane</keyword>
<evidence type="ECO:0000313" key="2">
    <source>
        <dbReference type="EMBL" id="ALI35830.1"/>
    </source>
</evidence>
<name>A0A654LYJ9_9ARCH</name>
<dbReference type="GeneID" id="60421654"/>
<feature type="transmembrane region" description="Helical" evidence="1">
    <location>
        <begin position="367"/>
        <end position="388"/>
    </location>
</feature>
<dbReference type="OrthoDB" id="9240at2157"/>
<accession>A0A654LYJ9</accession>
<keyword evidence="3" id="KW-1185">Reference proteome</keyword>
<evidence type="ECO:0000256" key="1">
    <source>
        <dbReference type="SAM" id="Phobius"/>
    </source>
</evidence>
<proteinExistence type="predicted"/>
<sequence length="402" mass="44836">MKKTFSIFGPCSFTFAMLLLFFYMPSTYFPTTFALSPAFEPQAINDQRNDWIQTFGNESINLKSNYSDLLEIDYLSDGKTLKATLWLGSDSENASIYNQSSKRISYGMLIKIASYNINTGFSGADYNYYIEWVNGKWNEYLYQLSSTGSQILSYSKTNYTEFFGGPTIGPGYVKLNLNLSYIENPSEYGILFYTTDSFNNNEVSDFTDWVGVPPSAMTMVTSPKDIVVTQGEQLLVPANILSTFSNNVTDITFNKASNDDGSEFNSSGLYASIERIQPSLFKINVSPQTPLGFYTIPFSASLFIDTTIESKESAPSYNESGIMKSGLQTSKKYPTFGYVTNPSMNLTITVTPPISFDEQFKEFWSVYGQPISIIAGGFAGGFASLVFAKFRKTDKQSKDTKS</sequence>
<dbReference type="KEGG" id="taa:NMY3_01627"/>
<keyword evidence="1" id="KW-1133">Transmembrane helix</keyword>
<dbReference type="Proteomes" id="UP000058925">
    <property type="component" value="Chromosome"/>
</dbReference>
<dbReference type="EMBL" id="CP012850">
    <property type="protein sequence ID" value="ALI35830.1"/>
    <property type="molecule type" value="Genomic_DNA"/>
</dbReference>